<sequence>MEKKVRQLMKELNLKETQNLLNTFEETNHIDKKYKDDIKEKVNEKVGQGNTKKPVVNIKEEDVIKYNKAKKKHNFKWQQYAASIAIAFTFLLAIYNSDTIVQGFNRLFNFIPGVGIVEEDQELLYILKAPSVLENDEVKASITTAIATKDTMTISLDVTRKNITEEEALKEKEKQWEELLRTNELKEENITLRTNNKSFEISQWHSSGSVLDTKVTFFVEMDEDNVNTSHTYTIDYEAYDISLDFQLMDIDQYQDLEMLGPTDVYNNISLTAVATKDEDQLQVNVYPINHSKYRLKSFDVEYDLEYFNQKLTLETETGNKTYTLPGSYGSGMNATYTFDVSDGSSEYNLNIPFVLVESDEKEKISLPIPEEGEIIDLNETLSFENNDLIISSVEREINEEGFGYGYLKINLDYNNYDDNQRLVWVQFTRNQSEGWSEEYDSDGRLIAIQYALEKSDKNRLRMDVVQPNYLLMNEYNLQLNH</sequence>
<proteinExistence type="predicted"/>
<evidence type="ECO:0000313" key="2">
    <source>
        <dbReference type="EMBL" id="TCK93215.1"/>
    </source>
</evidence>
<evidence type="ECO:0008006" key="4">
    <source>
        <dbReference type="Google" id="ProtNLM"/>
    </source>
</evidence>
<gene>
    <name evidence="2" type="ORF">EDC19_1406</name>
</gene>
<keyword evidence="1" id="KW-1133">Transmembrane helix</keyword>
<keyword evidence="3" id="KW-1185">Reference proteome</keyword>
<reference evidence="2 3" key="1">
    <citation type="submission" date="2019-03" db="EMBL/GenBank/DDBJ databases">
        <title>Genomic Encyclopedia of Type Strains, Phase IV (KMG-IV): sequencing the most valuable type-strain genomes for metagenomic binning, comparative biology and taxonomic classification.</title>
        <authorList>
            <person name="Goeker M."/>
        </authorList>
    </citation>
    <scope>NUCLEOTIDE SEQUENCE [LARGE SCALE GENOMIC DNA]</scope>
    <source>
        <strain evidence="2 3">DSM 24176</strain>
    </source>
</reference>
<protein>
    <recommendedName>
        <fullName evidence="4">DUF4179 domain-containing protein</fullName>
    </recommendedName>
</protein>
<evidence type="ECO:0000313" key="3">
    <source>
        <dbReference type="Proteomes" id="UP000294545"/>
    </source>
</evidence>
<feature type="transmembrane region" description="Helical" evidence="1">
    <location>
        <begin position="77"/>
        <end position="95"/>
    </location>
</feature>
<dbReference type="RefSeq" id="WP_132282132.1">
    <property type="nucleotide sequence ID" value="NZ_SMGQ01000012.1"/>
</dbReference>
<comment type="caution">
    <text evidence="2">The sequence shown here is derived from an EMBL/GenBank/DDBJ whole genome shotgun (WGS) entry which is preliminary data.</text>
</comment>
<dbReference type="EMBL" id="SMGQ01000012">
    <property type="protein sequence ID" value="TCK93215.1"/>
    <property type="molecule type" value="Genomic_DNA"/>
</dbReference>
<accession>A0A4R1ML41</accession>
<organism evidence="2 3">
    <name type="scientific">Natranaerovirga hydrolytica</name>
    <dbReference type="NCBI Taxonomy" id="680378"/>
    <lineage>
        <taxon>Bacteria</taxon>
        <taxon>Bacillati</taxon>
        <taxon>Bacillota</taxon>
        <taxon>Clostridia</taxon>
        <taxon>Lachnospirales</taxon>
        <taxon>Natranaerovirgaceae</taxon>
        <taxon>Natranaerovirga</taxon>
    </lineage>
</organism>
<name>A0A4R1ML41_9FIRM</name>
<keyword evidence="1" id="KW-0472">Membrane</keyword>
<evidence type="ECO:0000256" key="1">
    <source>
        <dbReference type="SAM" id="Phobius"/>
    </source>
</evidence>
<dbReference type="OrthoDB" id="2080244at2"/>
<dbReference type="AlphaFoldDB" id="A0A4R1ML41"/>
<keyword evidence="1" id="KW-0812">Transmembrane</keyword>
<dbReference type="Proteomes" id="UP000294545">
    <property type="component" value="Unassembled WGS sequence"/>
</dbReference>